<dbReference type="PANTHER" id="PTHR31172:SF7">
    <property type="entry name" value="STOMATAL CLOSURE-RELATED ACTIN-BINDING PROTEIN 3"/>
    <property type="match status" value="1"/>
</dbReference>
<evidence type="ECO:0000313" key="2">
    <source>
        <dbReference type="EMBL" id="RVX05072.1"/>
    </source>
</evidence>
<protein>
    <submittedName>
        <fullName evidence="2">Stomatal closure-related actin-binding protein 1</fullName>
    </submittedName>
</protein>
<dbReference type="GO" id="GO:0007015">
    <property type="term" value="P:actin filament organization"/>
    <property type="evidence" value="ECO:0007669"/>
    <property type="project" value="InterPro"/>
</dbReference>
<name>A0A438J7X7_VITVI</name>
<dbReference type="Gene3D" id="2.30.29.140">
    <property type="match status" value="1"/>
</dbReference>
<dbReference type="Pfam" id="PF17684">
    <property type="entry name" value="SCAB-PH"/>
    <property type="match status" value="1"/>
</dbReference>
<sequence>MAVVINTRGNFAEIYHCNKMIWALVVISQTNGQDHPSHSVHVFHVGKMRMKLCKGWITKARESYTASMQLCGVRGGGNAAAKALFWQARKGHSFVLAFESERDRNAAIMLARRYALDCNVNFF</sequence>
<reference evidence="2 3" key="1">
    <citation type="journal article" date="2018" name="PLoS Genet.">
        <title>Population sequencing reveals clonal diversity and ancestral inbreeding in the grapevine cultivar Chardonnay.</title>
        <authorList>
            <person name="Roach M.J."/>
            <person name="Johnson D.L."/>
            <person name="Bohlmann J."/>
            <person name="van Vuuren H.J."/>
            <person name="Jones S.J."/>
            <person name="Pretorius I.S."/>
            <person name="Schmidt S.A."/>
            <person name="Borneman A.R."/>
        </authorList>
    </citation>
    <scope>NUCLEOTIDE SEQUENCE [LARGE SCALE GENOMIC DNA]</scope>
    <source>
        <strain evidence="3">cv. Chardonnay</strain>
        <tissue evidence="2">Leaf</tissue>
    </source>
</reference>
<feature type="domain" description="Stomatal closure-related actin-binding protein PH" evidence="1">
    <location>
        <begin position="25"/>
        <end position="121"/>
    </location>
</feature>
<comment type="caution">
    <text evidence="2">The sequence shown here is derived from an EMBL/GenBank/DDBJ whole genome shotgun (WGS) entry which is preliminary data.</text>
</comment>
<proteinExistence type="predicted"/>
<gene>
    <name evidence="2" type="primary">SCAB1_5</name>
    <name evidence="2" type="ORF">CK203_019205</name>
</gene>
<dbReference type="Proteomes" id="UP000288805">
    <property type="component" value="Unassembled WGS sequence"/>
</dbReference>
<dbReference type="EMBL" id="QGNW01000058">
    <property type="protein sequence ID" value="RVX05072.1"/>
    <property type="molecule type" value="Genomic_DNA"/>
</dbReference>
<evidence type="ECO:0000313" key="3">
    <source>
        <dbReference type="Proteomes" id="UP000288805"/>
    </source>
</evidence>
<dbReference type="GO" id="GO:0003779">
    <property type="term" value="F:actin binding"/>
    <property type="evidence" value="ECO:0007669"/>
    <property type="project" value="InterPro"/>
</dbReference>
<evidence type="ECO:0000259" key="1">
    <source>
        <dbReference type="Pfam" id="PF17684"/>
    </source>
</evidence>
<dbReference type="GO" id="GO:0010119">
    <property type="term" value="P:regulation of stomatal movement"/>
    <property type="evidence" value="ECO:0007669"/>
    <property type="project" value="InterPro"/>
</dbReference>
<organism evidence="2 3">
    <name type="scientific">Vitis vinifera</name>
    <name type="common">Grape</name>
    <dbReference type="NCBI Taxonomy" id="29760"/>
    <lineage>
        <taxon>Eukaryota</taxon>
        <taxon>Viridiplantae</taxon>
        <taxon>Streptophyta</taxon>
        <taxon>Embryophyta</taxon>
        <taxon>Tracheophyta</taxon>
        <taxon>Spermatophyta</taxon>
        <taxon>Magnoliopsida</taxon>
        <taxon>eudicotyledons</taxon>
        <taxon>Gunneridae</taxon>
        <taxon>Pentapetalae</taxon>
        <taxon>rosids</taxon>
        <taxon>Vitales</taxon>
        <taxon>Vitaceae</taxon>
        <taxon>Viteae</taxon>
        <taxon>Vitis</taxon>
    </lineage>
</organism>
<dbReference type="InterPro" id="IPR039640">
    <property type="entry name" value="SCAB"/>
</dbReference>
<dbReference type="OrthoDB" id="2014217at2759"/>
<dbReference type="InterPro" id="IPR041144">
    <property type="entry name" value="SCAB-PH"/>
</dbReference>
<dbReference type="PANTHER" id="PTHR31172">
    <property type="entry name" value="STOMATAL CLOSURE-RELATED ACTIN-BINDING PROTEIN 1"/>
    <property type="match status" value="1"/>
</dbReference>
<dbReference type="AlphaFoldDB" id="A0A438J7X7"/>
<accession>A0A438J7X7</accession>